<dbReference type="Pfam" id="PF01259">
    <property type="entry name" value="SAICAR_synt"/>
    <property type="match status" value="1"/>
</dbReference>
<keyword evidence="9" id="KW-0067">ATP-binding</keyword>
<evidence type="ECO:0000256" key="4">
    <source>
        <dbReference type="ARBA" id="ARBA00011020"/>
    </source>
</evidence>
<dbReference type="FunFam" id="3.30.470.20:FF:000020">
    <property type="entry name" value="Probable multifunctional protein ADE2"/>
    <property type="match status" value="1"/>
</dbReference>
<comment type="pathway">
    <text evidence="2">Purine metabolism; IMP biosynthesis via de novo pathway; 5-amino-1-(5-phospho-D-ribosyl)imidazole-4-carboxylate from 5-amino-1-(5-phospho-D-ribosyl)imidazole (carboxylase route): step 1/1.</text>
</comment>
<dbReference type="PROSITE" id="PS01057">
    <property type="entry name" value="SAICAR_SYNTHETASE_1"/>
    <property type="match status" value="1"/>
</dbReference>
<dbReference type="GO" id="GO:0016831">
    <property type="term" value="F:carboxy-lyase activity"/>
    <property type="evidence" value="ECO:0007669"/>
    <property type="project" value="UniProtKB-KW"/>
</dbReference>
<dbReference type="CDD" id="cd01416">
    <property type="entry name" value="SAICAR_synt_Ade5"/>
    <property type="match status" value="1"/>
</dbReference>
<comment type="similarity">
    <text evidence="3">In the C-terminal section; belongs to the AIR carboxylase family. Class II subfamily.</text>
</comment>
<dbReference type="UniPathway" id="UPA00074">
    <property type="reaction ID" value="UER00131"/>
</dbReference>
<dbReference type="HAMAP" id="MF_00137">
    <property type="entry name" value="SAICAR_synth"/>
    <property type="match status" value="1"/>
</dbReference>
<organism evidence="13 14">
    <name type="scientific">Bugula neritina</name>
    <name type="common">Brown bryozoan</name>
    <name type="synonym">Sertularia neritina</name>
    <dbReference type="NCBI Taxonomy" id="10212"/>
    <lineage>
        <taxon>Eukaryota</taxon>
        <taxon>Metazoa</taxon>
        <taxon>Spiralia</taxon>
        <taxon>Lophotrochozoa</taxon>
        <taxon>Bryozoa</taxon>
        <taxon>Gymnolaemata</taxon>
        <taxon>Cheilostomatida</taxon>
        <taxon>Flustrina</taxon>
        <taxon>Buguloidea</taxon>
        <taxon>Bugulidae</taxon>
        <taxon>Bugula</taxon>
    </lineage>
</organism>
<keyword evidence="8" id="KW-0210">Decarboxylase</keyword>
<keyword evidence="5" id="KW-0436">Ligase</keyword>
<dbReference type="PANTHER" id="PTHR43599">
    <property type="entry name" value="MULTIFUNCTIONAL PROTEIN ADE2"/>
    <property type="match status" value="1"/>
</dbReference>
<comment type="caution">
    <text evidence="13">The sequence shown here is derived from an EMBL/GenBank/DDBJ whole genome shotgun (WGS) entry which is preliminary data.</text>
</comment>
<evidence type="ECO:0000256" key="10">
    <source>
        <dbReference type="ARBA" id="ARBA00023239"/>
    </source>
</evidence>
<keyword evidence="10" id="KW-0456">Lyase</keyword>
<dbReference type="InterPro" id="IPR050089">
    <property type="entry name" value="SAICAR_synthetase"/>
</dbReference>
<evidence type="ECO:0000256" key="9">
    <source>
        <dbReference type="ARBA" id="ARBA00022840"/>
    </source>
</evidence>
<feature type="domain" description="SAICAR synthetase/ADE2 N-terminal" evidence="12">
    <location>
        <begin position="84"/>
        <end position="310"/>
    </location>
</feature>
<dbReference type="OrthoDB" id="9991235at2759"/>
<dbReference type="PROSITE" id="PS01058">
    <property type="entry name" value="SAICAR_SYNTHETASE_2"/>
    <property type="match status" value="1"/>
</dbReference>
<keyword evidence="7" id="KW-0658">Purine biosynthesis</keyword>
<dbReference type="Proteomes" id="UP000593567">
    <property type="component" value="Unassembled WGS sequence"/>
</dbReference>
<dbReference type="GO" id="GO:0006189">
    <property type="term" value="P:'de novo' IMP biosynthetic process"/>
    <property type="evidence" value="ECO:0007669"/>
    <property type="project" value="UniProtKB-UniPathway"/>
</dbReference>
<proteinExistence type="inferred from homology"/>
<evidence type="ECO:0000256" key="2">
    <source>
        <dbReference type="ARBA" id="ARBA00004747"/>
    </source>
</evidence>
<evidence type="ECO:0000256" key="8">
    <source>
        <dbReference type="ARBA" id="ARBA00022793"/>
    </source>
</evidence>
<dbReference type="InterPro" id="IPR018236">
    <property type="entry name" value="SAICAR_synthetase_CS"/>
</dbReference>
<protein>
    <submittedName>
        <fullName evidence="13">PAICS</fullName>
    </submittedName>
</protein>
<keyword evidence="11" id="KW-0511">Multifunctional enzyme</keyword>
<comment type="pathway">
    <text evidence="1">Purine metabolism; IMP biosynthesis via de novo pathway; 5-amino-1-(5-phospho-D-ribosyl)imidazole-4-carboxamide from 5-amino-1-(5-phospho-D-ribosyl)imidazole-4-carboxylate: step 1/2.</text>
</comment>
<evidence type="ECO:0000256" key="11">
    <source>
        <dbReference type="ARBA" id="ARBA00023268"/>
    </source>
</evidence>
<dbReference type="GO" id="GO:0005524">
    <property type="term" value="F:ATP binding"/>
    <property type="evidence" value="ECO:0007669"/>
    <property type="project" value="UniProtKB-KW"/>
</dbReference>
<dbReference type="GO" id="GO:0005829">
    <property type="term" value="C:cytosol"/>
    <property type="evidence" value="ECO:0007669"/>
    <property type="project" value="TreeGrafter"/>
</dbReference>
<evidence type="ECO:0000313" key="13">
    <source>
        <dbReference type="EMBL" id="KAF6036990.1"/>
    </source>
</evidence>
<evidence type="ECO:0000256" key="6">
    <source>
        <dbReference type="ARBA" id="ARBA00022741"/>
    </source>
</evidence>
<evidence type="ECO:0000256" key="7">
    <source>
        <dbReference type="ARBA" id="ARBA00022755"/>
    </source>
</evidence>
<dbReference type="AlphaFoldDB" id="A0A7J7KEC0"/>
<dbReference type="Gene3D" id="3.30.200.20">
    <property type="entry name" value="Phosphorylase Kinase, domain 1"/>
    <property type="match status" value="1"/>
</dbReference>
<dbReference type="PANTHER" id="PTHR43599:SF3">
    <property type="entry name" value="SI:DKEY-6E2.2"/>
    <property type="match status" value="1"/>
</dbReference>
<comment type="similarity">
    <text evidence="4">In the N-terminal section; belongs to the SAICAR synthetase family.</text>
</comment>
<dbReference type="SUPFAM" id="SSF56104">
    <property type="entry name" value="SAICAR synthase-like"/>
    <property type="match status" value="1"/>
</dbReference>
<reference evidence="13" key="1">
    <citation type="submission" date="2020-06" db="EMBL/GenBank/DDBJ databases">
        <title>Draft genome of Bugula neritina, a colonial animal packing powerful symbionts and potential medicines.</title>
        <authorList>
            <person name="Rayko M."/>
        </authorList>
    </citation>
    <scope>NUCLEOTIDE SEQUENCE [LARGE SCALE GENOMIC DNA]</scope>
    <source>
        <strain evidence="13">Kwan_BN1</strain>
    </source>
</reference>
<evidence type="ECO:0000256" key="3">
    <source>
        <dbReference type="ARBA" id="ARBA00010478"/>
    </source>
</evidence>
<gene>
    <name evidence="13" type="ORF">EB796_004689</name>
</gene>
<dbReference type="FunFam" id="3.30.200.20:FF:000183">
    <property type="entry name" value="Probable multifunctional protein ADE2"/>
    <property type="match status" value="1"/>
</dbReference>
<evidence type="ECO:0000256" key="1">
    <source>
        <dbReference type="ARBA" id="ARBA00004672"/>
    </source>
</evidence>
<dbReference type="InterPro" id="IPR028923">
    <property type="entry name" value="SAICAR_synt/ADE2_N"/>
</dbReference>
<accession>A0A7J7KEC0</accession>
<sequence length="333" mass="37567">MSTTAMGNAIHDIAPTTHFQTQTRTCPQLLKVIIFTSIVIYYTFHCKQGSPFLTNFSWSLALTFSSAKFLKMSETGSIKRGAQLAEGKTKIIYAVEGDDSICIVYSKDRITAHNAVRSNELEGKAAISTRTAASVFGLLTDAGVRNHFVRLESEREFIAERCAMIPIEFVTRRVATGSFLKRNHNVKEGFRFSPVKSEYFYKDDAAGDPEWSFEDVVSAEMVMGGKKITADDVEMMSQTSVCVFEILEKAWASIDCALIDMKIEFGVNSQDIIDSDSWRLWPSGDRRLMKDKQVYRDLPEVTKEALQEVKRNFEWIADKLNVIPARNTFSVLL</sequence>
<dbReference type="GO" id="GO:0004639">
    <property type="term" value="F:phosphoribosylaminoimidazolesuccinocarboxamide synthase activity"/>
    <property type="evidence" value="ECO:0007669"/>
    <property type="project" value="InterPro"/>
</dbReference>
<evidence type="ECO:0000256" key="5">
    <source>
        <dbReference type="ARBA" id="ARBA00022598"/>
    </source>
</evidence>
<evidence type="ECO:0000259" key="12">
    <source>
        <dbReference type="Pfam" id="PF01259"/>
    </source>
</evidence>
<keyword evidence="6" id="KW-0547">Nucleotide-binding</keyword>
<dbReference type="EMBL" id="VXIV02000639">
    <property type="protein sequence ID" value="KAF6036990.1"/>
    <property type="molecule type" value="Genomic_DNA"/>
</dbReference>
<evidence type="ECO:0000313" key="14">
    <source>
        <dbReference type="Proteomes" id="UP000593567"/>
    </source>
</evidence>
<dbReference type="Gene3D" id="3.30.470.20">
    <property type="entry name" value="ATP-grasp fold, B domain"/>
    <property type="match status" value="1"/>
</dbReference>
<keyword evidence="14" id="KW-1185">Reference proteome</keyword>
<name>A0A7J7KEC0_BUGNE</name>